<dbReference type="Pfam" id="PF01979">
    <property type="entry name" value="Amidohydro_1"/>
    <property type="match status" value="1"/>
</dbReference>
<dbReference type="PANTHER" id="PTHR43135">
    <property type="entry name" value="ALPHA-D-RIBOSE 1-METHYLPHOSPHONATE 5-TRIPHOSPHATE DIPHOSPHATASE"/>
    <property type="match status" value="1"/>
</dbReference>
<dbReference type="KEGG" id="mff:MFFC18_39510"/>
<dbReference type="InterPro" id="IPR011059">
    <property type="entry name" value="Metal-dep_hydrolase_composite"/>
</dbReference>
<dbReference type="InterPro" id="IPR051781">
    <property type="entry name" value="Metallo-dep_Hydrolase"/>
</dbReference>
<dbReference type="Proteomes" id="UP000322214">
    <property type="component" value="Chromosome"/>
</dbReference>
<proteinExistence type="predicted"/>
<sequence length="456" mass="50087">MIKFNNRFQTRIDRRRLVQFASTVSTTLFAMAVLCNSLLAQLPAKAPVGPVALTDATIFPVSSEPIEAGTILIEDGKIKAIGTDVEIPEGAETISLEGKSIYPGFIESHSQLGLTEIAAVRATNDHRERGEINPNVQALVSINMENLVLPVTRSGGVLVALSAPSGGIISGRSSIVQLEGWTYEDMAIKKVAALQVNWPMQSLPPGLVARLKKEKLKEEQEELVEHQEELVKFFELAKAYAKGRGLDNDQPAFDSRLEAMVNVVNGRVPMMVRADRAAEIRAAVSFATREKLKLIILGGYDAVECAELLKSHNVPVIVSATHRMPIRRDDRHDDAFTLPARLKAAGVKFCISSTDRSETWNTRVLPFQAATAQAYGLDRNEALRSITLSAAEILGIDDRLGSLEPGKDATLIVVNGDPLEAVSTIDRAWIAGREIDLSNHQTRLYEKYQEKYRRAK</sequence>
<dbReference type="PANTHER" id="PTHR43135:SF3">
    <property type="entry name" value="ALPHA-D-RIBOSE 1-METHYLPHOSPHONATE 5-TRIPHOSPHATE DIPHOSPHATASE"/>
    <property type="match status" value="1"/>
</dbReference>
<feature type="domain" description="Amidohydrolase-related" evidence="2">
    <location>
        <begin position="306"/>
        <end position="427"/>
    </location>
</feature>
<dbReference type="SUPFAM" id="SSF51338">
    <property type="entry name" value="Composite domain of metallo-dependent hydrolases"/>
    <property type="match status" value="1"/>
</dbReference>
<dbReference type="AlphaFoldDB" id="A0A5B9PFR2"/>
<gene>
    <name evidence="3" type="ORF">MFFC18_39510</name>
</gene>
<evidence type="ECO:0000256" key="1">
    <source>
        <dbReference type="SAM" id="Coils"/>
    </source>
</evidence>
<dbReference type="SUPFAM" id="SSF51556">
    <property type="entry name" value="Metallo-dependent hydrolases"/>
    <property type="match status" value="1"/>
</dbReference>
<dbReference type="InterPro" id="IPR006680">
    <property type="entry name" value="Amidohydro-rel"/>
</dbReference>
<feature type="coiled-coil region" evidence="1">
    <location>
        <begin position="209"/>
        <end position="236"/>
    </location>
</feature>
<accession>A0A5B9PFR2</accession>
<keyword evidence="1" id="KW-0175">Coiled coil</keyword>
<organism evidence="3 4">
    <name type="scientific">Mariniblastus fucicola</name>
    <dbReference type="NCBI Taxonomy" id="980251"/>
    <lineage>
        <taxon>Bacteria</taxon>
        <taxon>Pseudomonadati</taxon>
        <taxon>Planctomycetota</taxon>
        <taxon>Planctomycetia</taxon>
        <taxon>Pirellulales</taxon>
        <taxon>Pirellulaceae</taxon>
        <taxon>Mariniblastus</taxon>
    </lineage>
</organism>
<dbReference type="OrthoDB" id="9802793at2"/>
<dbReference type="RefSeq" id="WP_075082409.1">
    <property type="nucleotide sequence ID" value="NZ_CP042912.1"/>
</dbReference>
<dbReference type="EMBL" id="CP042912">
    <property type="protein sequence ID" value="QEG24040.1"/>
    <property type="molecule type" value="Genomic_DNA"/>
</dbReference>
<protein>
    <recommendedName>
        <fullName evidence="2">Amidohydrolase-related domain-containing protein</fullName>
    </recommendedName>
</protein>
<dbReference type="Gene3D" id="3.20.20.140">
    <property type="entry name" value="Metal-dependent hydrolases"/>
    <property type="match status" value="1"/>
</dbReference>
<evidence type="ECO:0000313" key="3">
    <source>
        <dbReference type="EMBL" id="QEG24040.1"/>
    </source>
</evidence>
<dbReference type="InterPro" id="IPR032466">
    <property type="entry name" value="Metal_Hydrolase"/>
</dbReference>
<dbReference type="GO" id="GO:0016810">
    <property type="term" value="F:hydrolase activity, acting on carbon-nitrogen (but not peptide) bonds"/>
    <property type="evidence" value="ECO:0007669"/>
    <property type="project" value="InterPro"/>
</dbReference>
<keyword evidence="4" id="KW-1185">Reference proteome</keyword>
<dbReference type="STRING" id="980251.GCA_001642875_04149"/>
<reference evidence="3 4" key="1">
    <citation type="submission" date="2019-08" db="EMBL/GenBank/DDBJ databases">
        <title>Deep-cultivation of Planctomycetes and their phenomic and genomic characterization uncovers novel biology.</title>
        <authorList>
            <person name="Wiegand S."/>
            <person name="Jogler M."/>
            <person name="Boedeker C."/>
            <person name="Pinto D."/>
            <person name="Vollmers J."/>
            <person name="Rivas-Marin E."/>
            <person name="Kohn T."/>
            <person name="Peeters S.H."/>
            <person name="Heuer A."/>
            <person name="Rast P."/>
            <person name="Oberbeckmann S."/>
            <person name="Bunk B."/>
            <person name="Jeske O."/>
            <person name="Meyerdierks A."/>
            <person name="Storesund J.E."/>
            <person name="Kallscheuer N."/>
            <person name="Luecker S."/>
            <person name="Lage O.M."/>
            <person name="Pohl T."/>
            <person name="Merkel B.J."/>
            <person name="Hornburger P."/>
            <person name="Mueller R.-W."/>
            <person name="Bruemmer F."/>
            <person name="Labrenz M."/>
            <person name="Spormann A.M."/>
            <person name="Op den Camp H."/>
            <person name="Overmann J."/>
            <person name="Amann R."/>
            <person name="Jetten M.S.M."/>
            <person name="Mascher T."/>
            <person name="Medema M.H."/>
            <person name="Devos D.P."/>
            <person name="Kaster A.-K."/>
            <person name="Ovreas L."/>
            <person name="Rohde M."/>
            <person name="Galperin M.Y."/>
            <person name="Jogler C."/>
        </authorList>
    </citation>
    <scope>NUCLEOTIDE SEQUENCE [LARGE SCALE GENOMIC DNA]</scope>
    <source>
        <strain evidence="3 4">FC18</strain>
    </source>
</reference>
<evidence type="ECO:0000313" key="4">
    <source>
        <dbReference type="Proteomes" id="UP000322214"/>
    </source>
</evidence>
<name>A0A5B9PFR2_9BACT</name>
<evidence type="ECO:0000259" key="2">
    <source>
        <dbReference type="Pfam" id="PF01979"/>
    </source>
</evidence>